<organism evidence="1 2">
    <name type="scientific">Rhizopus microsporus</name>
    <dbReference type="NCBI Taxonomy" id="58291"/>
    <lineage>
        <taxon>Eukaryota</taxon>
        <taxon>Fungi</taxon>
        <taxon>Fungi incertae sedis</taxon>
        <taxon>Mucoromycota</taxon>
        <taxon>Mucoromycotina</taxon>
        <taxon>Mucoromycetes</taxon>
        <taxon>Mucorales</taxon>
        <taxon>Mucorineae</taxon>
        <taxon>Rhizopodaceae</taxon>
        <taxon>Rhizopus</taxon>
    </lineage>
</organism>
<feature type="non-terminal residue" evidence="1">
    <location>
        <position position="84"/>
    </location>
</feature>
<dbReference type="AlphaFoldDB" id="A0A1X0S328"/>
<proteinExistence type="predicted"/>
<protein>
    <submittedName>
        <fullName evidence="1">Uncharacterized protein</fullName>
    </submittedName>
</protein>
<reference evidence="1 2" key="1">
    <citation type="journal article" date="2016" name="Proc. Natl. Acad. Sci. U.S.A.">
        <title>Lipid metabolic changes in an early divergent fungus govern the establishment of a mutualistic symbiosis with endobacteria.</title>
        <authorList>
            <person name="Lastovetsky O.A."/>
            <person name="Gaspar M.L."/>
            <person name="Mondo S.J."/>
            <person name="LaButti K.M."/>
            <person name="Sandor L."/>
            <person name="Grigoriev I.V."/>
            <person name="Henry S.A."/>
            <person name="Pawlowska T.E."/>
        </authorList>
    </citation>
    <scope>NUCLEOTIDE SEQUENCE [LARGE SCALE GENOMIC DNA]</scope>
    <source>
        <strain evidence="1 2">ATCC 11559</strain>
    </source>
</reference>
<sequence>MLQTGLVQLKLLPDPPEYSKDLLIRTDAQGRHLKDNLCPYSATFAFTSLDYHLLSARDLDIINSSRRGWNAFHIHGALCRRQGP</sequence>
<evidence type="ECO:0000313" key="1">
    <source>
        <dbReference type="EMBL" id="ORE18702.1"/>
    </source>
</evidence>
<dbReference type="Proteomes" id="UP000242381">
    <property type="component" value="Unassembled WGS sequence"/>
</dbReference>
<accession>A0A1X0S328</accession>
<name>A0A1X0S328_RHIZD</name>
<evidence type="ECO:0000313" key="2">
    <source>
        <dbReference type="Proteomes" id="UP000242381"/>
    </source>
</evidence>
<dbReference type="EMBL" id="KV921324">
    <property type="protein sequence ID" value="ORE18702.1"/>
    <property type="molecule type" value="Genomic_DNA"/>
</dbReference>
<gene>
    <name evidence="1" type="ORF">BCV71DRAFT_284763</name>
</gene>